<organism evidence="1 2">
    <name type="scientific">Gordonia bronchialis (strain ATCC 25592 / DSM 43247 / BCRC 13721 / JCM 3198 / KCTC 3076 / NBRC 16047 / NCTC 10667)</name>
    <name type="common">Rhodococcus bronchialis</name>
    <dbReference type="NCBI Taxonomy" id="526226"/>
    <lineage>
        <taxon>Bacteria</taxon>
        <taxon>Bacillati</taxon>
        <taxon>Actinomycetota</taxon>
        <taxon>Actinomycetes</taxon>
        <taxon>Mycobacteriales</taxon>
        <taxon>Gordoniaceae</taxon>
        <taxon>Gordonia</taxon>
    </lineage>
</organism>
<dbReference type="InterPro" id="IPR026286">
    <property type="entry name" value="MaiA/AMDase"/>
</dbReference>
<dbReference type="PANTHER" id="PTHR40267:SF1">
    <property type="entry name" value="BLR3294 PROTEIN"/>
    <property type="match status" value="1"/>
</dbReference>
<proteinExistence type="predicted"/>
<dbReference type="HOGENOM" id="CLU_068086_5_1_11"/>
<dbReference type="STRING" id="526226.Gbro_4086"/>
<keyword evidence="1" id="KW-0413">Isomerase</keyword>
<dbReference type="Proteomes" id="UP000001219">
    <property type="component" value="Chromosome"/>
</dbReference>
<accession>D0L4M6</accession>
<dbReference type="AlphaFoldDB" id="D0L4M6"/>
<protein>
    <submittedName>
        <fullName evidence="1">Maleate cis-trans isomerase-like protein</fullName>
    </submittedName>
</protein>
<dbReference type="KEGG" id="gbr:Gbro_4086"/>
<dbReference type="GO" id="GO:0016853">
    <property type="term" value="F:isomerase activity"/>
    <property type="evidence" value="ECO:0007669"/>
    <property type="project" value="UniProtKB-KW"/>
</dbReference>
<dbReference type="Pfam" id="PF17645">
    <property type="entry name" value="Amdase"/>
    <property type="match status" value="1"/>
</dbReference>
<dbReference type="InterPro" id="IPR053714">
    <property type="entry name" value="Iso_Racemase_Enz_sf"/>
</dbReference>
<evidence type="ECO:0000313" key="1">
    <source>
        <dbReference type="EMBL" id="ACY23251.1"/>
    </source>
</evidence>
<dbReference type="eggNOG" id="COG3473">
    <property type="taxonomic scope" value="Bacteria"/>
</dbReference>
<dbReference type="EMBL" id="CP001802">
    <property type="protein sequence ID" value="ACY23251.1"/>
    <property type="molecule type" value="Genomic_DNA"/>
</dbReference>
<name>D0L4M6_GORB4</name>
<keyword evidence="2" id="KW-1185">Reference proteome</keyword>
<reference evidence="2" key="1">
    <citation type="submission" date="2009-10" db="EMBL/GenBank/DDBJ databases">
        <title>The complete chromosome of Gordonia bronchialis DSM 43247.</title>
        <authorList>
            <consortium name="US DOE Joint Genome Institute (JGI-PGF)"/>
            <person name="Lucas S."/>
            <person name="Copeland A."/>
            <person name="Lapidus A."/>
            <person name="Glavina del Rio T."/>
            <person name="Dalin E."/>
            <person name="Tice H."/>
            <person name="Bruce D."/>
            <person name="Goodwin L."/>
            <person name="Pitluck S."/>
            <person name="Kyrpides N."/>
            <person name="Mavromatis K."/>
            <person name="Ivanova N."/>
            <person name="Ovchinnikova G."/>
            <person name="Saunders E."/>
            <person name="Brettin T."/>
            <person name="Detter J.C."/>
            <person name="Han C."/>
            <person name="Larimer F."/>
            <person name="Land M."/>
            <person name="Hauser L."/>
            <person name="Markowitz V."/>
            <person name="Cheng J.-F."/>
            <person name="Hugenholtz P."/>
            <person name="Woyke T."/>
            <person name="Wu D."/>
            <person name="Jando M."/>
            <person name="Schneider S."/>
            <person name="Goeker M."/>
            <person name="Klenk H.-P."/>
            <person name="Eisen J.A."/>
        </authorList>
    </citation>
    <scope>NUCLEOTIDE SEQUENCE [LARGE SCALE GENOMIC DNA]</scope>
    <source>
        <strain evidence="2">ATCC 25592 / DSM 43247 / BCRC 13721 / JCM 3198 / KCTC 3076 / NBRC 16047 / NCTC 10667</strain>
    </source>
</reference>
<reference evidence="1 2" key="2">
    <citation type="journal article" date="2010" name="Stand. Genomic Sci.">
        <title>Complete genome sequence of Gordonia bronchialis type strain (3410).</title>
        <authorList>
            <person name="Ivanova N."/>
            <person name="Sikorski J."/>
            <person name="Jando M."/>
            <person name="Lapidus A."/>
            <person name="Nolan M."/>
            <person name="Lucas S."/>
            <person name="Del Rio T.G."/>
            <person name="Tice H."/>
            <person name="Copeland A."/>
            <person name="Cheng J.F."/>
            <person name="Chen F."/>
            <person name="Bruce D."/>
            <person name="Goodwin L."/>
            <person name="Pitluck S."/>
            <person name="Mavromatis K."/>
            <person name="Ovchinnikova G."/>
            <person name="Pati A."/>
            <person name="Chen A."/>
            <person name="Palaniappan K."/>
            <person name="Land M."/>
            <person name="Hauser L."/>
            <person name="Chang Y.J."/>
            <person name="Jeffries C.D."/>
            <person name="Chain P."/>
            <person name="Saunders E."/>
            <person name="Han C."/>
            <person name="Detter J.C."/>
            <person name="Brettin T."/>
            <person name="Rohde M."/>
            <person name="Goker M."/>
            <person name="Bristow J."/>
            <person name="Eisen J.A."/>
            <person name="Markowitz V."/>
            <person name="Hugenholtz P."/>
            <person name="Klenk H.P."/>
            <person name="Kyrpides N.C."/>
        </authorList>
    </citation>
    <scope>NUCLEOTIDE SEQUENCE [LARGE SCALE GENOMIC DNA]</scope>
    <source>
        <strain evidence="2">ATCC 25592 / DSM 43247 / BCRC 13721 / JCM 3198 / KCTC 3076 / NBRC 16047 / NCTC 10667</strain>
    </source>
</reference>
<evidence type="ECO:0000313" key="2">
    <source>
        <dbReference type="Proteomes" id="UP000001219"/>
    </source>
</evidence>
<dbReference type="OrthoDB" id="4537983at2"/>
<dbReference type="PANTHER" id="PTHR40267">
    <property type="entry name" value="BLR3294 PROTEIN"/>
    <property type="match status" value="1"/>
</dbReference>
<gene>
    <name evidence="1" type="ordered locus">Gbro_4086</name>
</gene>
<sequence>MTTTVAMLYPGHAAEDDYPLIEAAVNAAGGDAEGGSRVRLPVVITDIDSDDHTVDAMLSVGEEHRLIGGARLATEQQPDALMWACTSGSFLYGWKGAREQAQRLADATGLPASSTSLAFAAACAAIDVSRVAIAATYPEPVASRFTDFLGDAGIEVVRLTSHDIETATKAGELDGDGLSAMLNRSDSPRAQALLIPDTALHTAMWVADLERRAAKPVLTANQVTAWMGLRLAGNTPATPELGTLFTVRPAAG</sequence>
<dbReference type="RefSeq" id="WP_012835752.1">
    <property type="nucleotide sequence ID" value="NC_013441.1"/>
</dbReference>
<dbReference type="Gene3D" id="3.40.50.12500">
    <property type="match status" value="1"/>
</dbReference>